<keyword evidence="2" id="KW-0378">Hydrolase</keyword>
<evidence type="ECO:0000256" key="4">
    <source>
        <dbReference type="SAM" id="MobiDB-lite"/>
    </source>
</evidence>
<dbReference type="RefSeq" id="XP_015661744.1">
    <property type="nucleotide sequence ID" value="XM_015800142.1"/>
</dbReference>
<dbReference type="InterPro" id="IPR023476">
    <property type="entry name" value="Pep_tRNA_hydro_II_dom_sf"/>
</dbReference>
<dbReference type="EMBL" id="LGTL01000004">
    <property type="protein sequence ID" value="KPA83305.1"/>
    <property type="molecule type" value="Genomic_DNA"/>
</dbReference>
<evidence type="ECO:0000313" key="7">
    <source>
        <dbReference type="Proteomes" id="UP000037923"/>
    </source>
</evidence>
<evidence type="ECO:0000256" key="5">
    <source>
        <dbReference type="SAM" id="Phobius"/>
    </source>
</evidence>
<dbReference type="PANTHER" id="PTHR12649:SF25">
    <property type="entry name" value="AMINOACYL-TRNA HYDROLASE"/>
    <property type="match status" value="1"/>
</dbReference>
<feature type="transmembrane region" description="Helical" evidence="5">
    <location>
        <begin position="12"/>
        <end position="36"/>
    </location>
</feature>
<dbReference type="GO" id="GO:0004045">
    <property type="term" value="F:peptidyl-tRNA hydrolase activity"/>
    <property type="evidence" value="ECO:0007669"/>
    <property type="project" value="UniProtKB-EC"/>
</dbReference>
<dbReference type="PANTHER" id="PTHR12649">
    <property type="entry name" value="PEPTIDYL-TRNA HYDROLASE 2"/>
    <property type="match status" value="1"/>
</dbReference>
<sequence length="308" mass="32931">MSPLCDTKVRPAAYGVGVLLGCAAALLCSALLHFCVSTSAGRSLEKATTPAPILSRRERAAKLLNELRPQQASASSDVSGAVAEAQMEANTNPVDTSSAEAGNECCGEGEAVPSNSSSSSSWASTSTHPDEEEEDSEYERMEDLRLKMVFVVRHPVQPKMSAQEVAVLTASAGVRLVELHHGGQNVSSRSSAETCDSGFVAASASSTFAPTVQDWQRWRHWYLWWNRIGCGKITLKCPEEAVMAEVVRAAEEKRLLVVQLRRSQFGSHDGVAVEKMTPSDSDEVVVVALGPAPSDLLNPVTGALKLYS</sequence>
<evidence type="ECO:0000256" key="1">
    <source>
        <dbReference type="ARBA" id="ARBA00013260"/>
    </source>
</evidence>
<gene>
    <name evidence="6" type="ORF">ABB37_02968</name>
</gene>
<feature type="compositionally biased region" description="Low complexity" evidence="4">
    <location>
        <begin position="99"/>
        <end position="126"/>
    </location>
</feature>
<reference evidence="6 7" key="1">
    <citation type="submission" date="2015-07" db="EMBL/GenBank/DDBJ databases">
        <title>High-quality genome of monoxenous trypanosomatid Leptomonas pyrrhocoris.</title>
        <authorList>
            <person name="Flegontov P."/>
            <person name="Butenko A."/>
            <person name="Firsov S."/>
            <person name="Vlcek C."/>
            <person name="Logacheva M.D."/>
            <person name="Field M."/>
            <person name="Filatov D."/>
            <person name="Flegontova O."/>
            <person name="Gerasimov E."/>
            <person name="Jackson A.P."/>
            <person name="Kelly S."/>
            <person name="Opperdoes F."/>
            <person name="O'Reilly A."/>
            <person name="Votypka J."/>
            <person name="Yurchenko V."/>
            <person name="Lukes J."/>
        </authorList>
    </citation>
    <scope>NUCLEOTIDE SEQUENCE [LARGE SCALE GENOMIC DNA]</scope>
    <source>
        <strain evidence="6">H10</strain>
    </source>
</reference>
<dbReference type="GO" id="GO:0005829">
    <property type="term" value="C:cytosol"/>
    <property type="evidence" value="ECO:0007669"/>
    <property type="project" value="TreeGrafter"/>
</dbReference>
<feature type="compositionally biased region" description="Polar residues" evidence="4">
    <location>
        <begin position="88"/>
        <end position="98"/>
    </location>
</feature>
<dbReference type="OrthoDB" id="1733656at2759"/>
<keyword evidence="5" id="KW-0812">Transmembrane</keyword>
<feature type="region of interest" description="Disordered" evidence="4">
    <location>
        <begin position="88"/>
        <end position="139"/>
    </location>
</feature>
<name>A0A0N0DXS0_LEPPY</name>
<comment type="caution">
    <text evidence="6">The sequence shown here is derived from an EMBL/GenBank/DDBJ whole genome shotgun (WGS) entry which is preliminary data.</text>
</comment>
<protein>
    <recommendedName>
        <fullName evidence="1">peptidyl-tRNA hydrolase</fullName>
        <ecNumber evidence="1">3.1.1.29</ecNumber>
    </recommendedName>
</protein>
<dbReference type="Gene3D" id="3.40.1490.10">
    <property type="entry name" value="Bit1"/>
    <property type="match status" value="1"/>
</dbReference>
<accession>A0A0N0DXS0</accession>
<keyword evidence="5" id="KW-1133">Transmembrane helix</keyword>
<dbReference type="Pfam" id="PF01981">
    <property type="entry name" value="PTH2"/>
    <property type="match status" value="1"/>
</dbReference>
<evidence type="ECO:0000256" key="2">
    <source>
        <dbReference type="ARBA" id="ARBA00022801"/>
    </source>
</evidence>
<dbReference type="SUPFAM" id="SSF102462">
    <property type="entry name" value="Peptidyl-tRNA hydrolase II"/>
    <property type="match status" value="1"/>
</dbReference>
<dbReference type="Proteomes" id="UP000037923">
    <property type="component" value="Unassembled WGS sequence"/>
</dbReference>
<keyword evidence="7" id="KW-1185">Reference proteome</keyword>
<dbReference type="VEuPathDB" id="TriTrypDB:LpyrH10_04_5180"/>
<dbReference type="EC" id="3.1.1.29" evidence="1"/>
<dbReference type="AlphaFoldDB" id="A0A0N0DXS0"/>
<proteinExistence type="predicted"/>
<organism evidence="6 7">
    <name type="scientific">Leptomonas pyrrhocoris</name>
    <name type="common">Firebug parasite</name>
    <dbReference type="NCBI Taxonomy" id="157538"/>
    <lineage>
        <taxon>Eukaryota</taxon>
        <taxon>Discoba</taxon>
        <taxon>Euglenozoa</taxon>
        <taxon>Kinetoplastea</taxon>
        <taxon>Metakinetoplastina</taxon>
        <taxon>Trypanosomatida</taxon>
        <taxon>Trypanosomatidae</taxon>
        <taxon>Leishmaniinae</taxon>
        <taxon>Leptomonas</taxon>
    </lineage>
</organism>
<keyword evidence="5" id="KW-0472">Membrane</keyword>
<evidence type="ECO:0000256" key="3">
    <source>
        <dbReference type="ARBA" id="ARBA00048707"/>
    </source>
</evidence>
<evidence type="ECO:0000313" key="6">
    <source>
        <dbReference type="EMBL" id="KPA83305.1"/>
    </source>
</evidence>
<dbReference type="GeneID" id="26903259"/>
<comment type="catalytic activity">
    <reaction evidence="3">
        <text>an N-acyl-L-alpha-aminoacyl-tRNA + H2O = an N-acyl-L-amino acid + a tRNA + H(+)</text>
        <dbReference type="Rhea" id="RHEA:54448"/>
        <dbReference type="Rhea" id="RHEA-COMP:10123"/>
        <dbReference type="Rhea" id="RHEA-COMP:13883"/>
        <dbReference type="ChEBI" id="CHEBI:15377"/>
        <dbReference type="ChEBI" id="CHEBI:15378"/>
        <dbReference type="ChEBI" id="CHEBI:59874"/>
        <dbReference type="ChEBI" id="CHEBI:78442"/>
        <dbReference type="ChEBI" id="CHEBI:138191"/>
        <dbReference type="EC" id="3.1.1.29"/>
    </reaction>
</comment>
<dbReference type="InterPro" id="IPR002833">
    <property type="entry name" value="PTH2"/>
</dbReference>